<accession>A0A835T4T4</accession>
<evidence type="ECO:0000313" key="2">
    <source>
        <dbReference type="Proteomes" id="UP000613740"/>
    </source>
</evidence>
<organism evidence="1 2">
    <name type="scientific">Chlamydomonas schloesseri</name>
    <dbReference type="NCBI Taxonomy" id="2026947"/>
    <lineage>
        <taxon>Eukaryota</taxon>
        <taxon>Viridiplantae</taxon>
        <taxon>Chlorophyta</taxon>
        <taxon>core chlorophytes</taxon>
        <taxon>Chlorophyceae</taxon>
        <taxon>CS clade</taxon>
        <taxon>Chlamydomonadales</taxon>
        <taxon>Chlamydomonadaceae</taxon>
        <taxon>Chlamydomonas</taxon>
    </lineage>
</organism>
<protein>
    <submittedName>
        <fullName evidence="1">Uncharacterized protein</fullName>
    </submittedName>
</protein>
<keyword evidence="2" id="KW-1185">Reference proteome</keyword>
<evidence type="ECO:0000313" key="1">
    <source>
        <dbReference type="EMBL" id="KAG2437027.1"/>
    </source>
</evidence>
<dbReference type="EMBL" id="JAEHOD010000048">
    <property type="protein sequence ID" value="KAG2437027.1"/>
    <property type="molecule type" value="Genomic_DNA"/>
</dbReference>
<dbReference type="OrthoDB" id="543231at2759"/>
<reference evidence="1" key="1">
    <citation type="journal article" date="2020" name="bioRxiv">
        <title>Comparative genomics of Chlamydomonas.</title>
        <authorList>
            <person name="Craig R.J."/>
            <person name="Hasan A.R."/>
            <person name="Ness R.W."/>
            <person name="Keightley P.D."/>
        </authorList>
    </citation>
    <scope>NUCLEOTIDE SEQUENCE</scope>
    <source>
        <strain evidence="1">CCAP 11/173</strain>
    </source>
</reference>
<dbReference type="Proteomes" id="UP000613740">
    <property type="component" value="Unassembled WGS sequence"/>
</dbReference>
<dbReference type="AlphaFoldDB" id="A0A835T4T4"/>
<name>A0A835T4T4_9CHLO</name>
<comment type="caution">
    <text evidence="1">The sequence shown here is derived from an EMBL/GenBank/DDBJ whole genome shotgun (WGS) entry which is preliminary data.</text>
</comment>
<sequence length="88" mass="9718">MKHPDCKTHHEDCRKELMEQSMIHSIGQLFTFSMVDFHIVTLNSGFGRLGAWLSGKGAIYELDLGAASSCDPDKPTPLERSAIVWAGV</sequence>
<proteinExistence type="predicted"/>
<gene>
    <name evidence="1" type="ORF">HYH02_011458</name>
</gene>